<keyword evidence="3" id="KW-1185">Reference proteome</keyword>
<keyword evidence="1" id="KW-0812">Transmembrane</keyword>
<keyword evidence="1" id="KW-1133">Transmembrane helix</keyword>
<protein>
    <submittedName>
        <fullName evidence="2">Uncharacterized protein</fullName>
    </submittedName>
</protein>
<proteinExistence type="predicted"/>
<dbReference type="RefSeq" id="WP_161405657.1">
    <property type="nucleotide sequence ID" value="NZ_WTUZ01000010.1"/>
</dbReference>
<evidence type="ECO:0000256" key="1">
    <source>
        <dbReference type="SAM" id="Phobius"/>
    </source>
</evidence>
<dbReference type="AlphaFoldDB" id="A0A6L8UTA7"/>
<sequence>MIGLVATFIAFLAVGFLILRYLRMHAREVWAFAIITCIGFVLWASIVIHSPLDLNRAIGWMIDSIH</sequence>
<dbReference type="EMBL" id="WTUZ01000010">
    <property type="protein sequence ID" value="MZQ81365.1"/>
    <property type="molecule type" value="Genomic_DNA"/>
</dbReference>
<keyword evidence="1" id="KW-0472">Membrane</keyword>
<feature type="transmembrane region" description="Helical" evidence="1">
    <location>
        <begin position="29"/>
        <end position="48"/>
    </location>
</feature>
<feature type="transmembrane region" description="Helical" evidence="1">
    <location>
        <begin position="6"/>
        <end position="22"/>
    </location>
</feature>
<name>A0A6L8UTA7_9BACL</name>
<evidence type="ECO:0000313" key="3">
    <source>
        <dbReference type="Proteomes" id="UP000481087"/>
    </source>
</evidence>
<comment type="caution">
    <text evidence="2">The sequence shown here is derived from an EMBL/GenBank/DDBJ whole genome shotgun (WGS) entry which is preliminary data.</text>
</comment>
<organism evidence="2 3">
    <name type="scientific">Paenibacillus silvestris</name>
    <dbReference type="NCBI Taxonomy" id="2606219"/>
    <lineage>
        <taxon>Bacteria</taxon>
        <taxon>Bacillati</taxon>
        <taxon>Bacillota</taxon>
        <taxon>Bacilli</taxon>
        <taxon>Bacillales</taxon>
        <taxon>Paenibacillaceae</taxon>
        <taxon>Paenibacillus</taxon>
    </lineage>
</organism>
<accession>A0A6L8UTA7</accession>
<reference evidence="2 3" key="1">
    <citation type="submission" date="2019-12" db="EMBL/GenBank/DDBJ databases">
        <title>Paenibacillus sp. nov. sp. isolated from soil.</title>
        <authorList>
            <person name="Kim J."/>
            <person name="Jeong S.E."/>
            <person name="Jung H.S."/>
            <person name="Jeon C.O."/>
        </authorList>
    </citation>
    <scope>NUCLEOTIDE SEQUENCE [LARGE SCALE GENOMIC DNA]</scope>
    <source>
        <strain evidence="2 3">5J-6</strain>
    </source>
</reference>
<evidence type="ECO:0000313" key="2">
    <source>
        <dbReference type="EMBL" id="MZQ81365.1"/>
    </source>
</evidence>
<gene>
    <name evidence="2" type="ORF">GQF01_04395</name>
</gene>
<dbReference type="Proteomes" id="UP000481087">
    <property type="component" value="Unassembled WGS sequence"/>
</dbReference>